<keyword evidence="3" id="KW-1185">Reference proteome</keyword>
<dbReference type="Proteomes" id="UP001472677">
    <property type="component" value="Unassembled WGS sequence"/>
</dbReference>
<organism evidence="2 3">
    <name type="scientific">Hibiscus sabdariffa</name>
    <name type="common">roselle</name>
    <dbReference type="NCBI Taxonomy" id="183260"/>
    <lineage>
        <taxon>Eukaryota</taxon>
        <taxon>Viridiplantae</taxon>
        <taxon>Streptophyta</taxon>
        <taxon>Embryophyta</taxon>
        <taxon>Tracheophyta</taxon>
        <taxon>Spermatophyta</taxon>
        <taxon>Magnoliopsida</taxon>
        <taxon>eudicotyledons</taxon>
        <taxon>Gunneridae</taxon>
        <taxon>Pentapetalae</taxon>
        <taxon>rosids</taxon>
        <taxon>malvids</taxon>
        <taxon>Malvales</taxon>
        <taxon>Malvaceae</taxon>
        <taxon>Malvoideae</taxon>
        <taxon>Hibiscus</taxon>
    </lineage>
</organism>
<keyword evidence="1" id="KW-1133">Transmembrane helix</keyword>
<keyword evidence="1" id="KW-0472">Membrane</keyword>
<sequence>MYDISCLGSKRSETLFAKARVKQRSMITLFIQATAKIRLVFSNERKLEERVEPGGKAQVLIHLLLHLTVFFGIMNILYKNVSVLTEVTSDSL</sequence>
<dbReference type="EMBL" id="JBBPBM010000087">
    <property type="protein sequence ID" value="KAK8510319.1"/>
    <property type="molecule type" value="Genomic_DNA"/>
</dbReference>
<keyword evidence="1" id="KW-0812">Transmembrane</keyword>
<feature type="transmembrane region" description="Helical" evidence="1">
    <location>
        <begin position="59"/>
        <end position="78"/>
    </location>
</feature>
<evidence type="ECO:0000313" key="3">
    <source>
        <dbReference type="Proteomes" id="UP001472677"/>
    </source>
</evidence>
<gene>
    <name evidence="2" type="ORF">V6N12_073390</name>
</gene>
<reference evidence="2 3" key="1">
    <citation type="journal article" date="2024" name="G3 (Bethesda)">
        <title>Genome assembly of Hibiscus sabdariffa L. provides insights into metabolisms of medicinal natural products.</title>
        <authorList>
            <person name="Kim T."/>
        </authorList>
    </citation>
    <scope>NUCLEOTIDE SEQUENCE [LARGE SCALE GENOMIC DNA]</scope>
    <source>
        <strain evidence="2">TK-2024</strain>
        <tissue evidence="2">Old leaves</tissue>
    </source>
</reference>
<evidence type="ECO:0000313" key="2">
    <source>
        <dbReference type="EMBL" id="KAK8510319.1"/>
    </source>
</evidence>
<comment type="caution">
    <text evidence="2">The sequence shown here is derived from an EMBL/GenBank/DDBJ whole genome shotgun (WGS) entry which is preliminary data.</text>
</comment>
<name>A0ABR2BT68_9ROSI</name>
<accession>A0ABR2BT68</accession>
<evidence type="ECO:0000256" key="1">
    <source>
        <dbReference type="SAM" id="Phobius"/>
    </source>
</evidence>
<protein>
    <submittedName>
        <fullName evidence="2">Uncharacterized protein</fullName>
    </submittedName>
</protein>
<proteinExistence type="predicted"/>